<feature type="transmembrane region" description="Helical" evidence="2">
    <location>
        <begin position="39"/>
        <end position="57"/>
    </location>
</feature>
<protein>
    <submittedName>
        <fullName evidence="3">Translation initiation factor 2</fullName>
    </submittedName>
</protein>
<keyword evidence="2" id="KW-1133">Transmembrane helix</keyword>
<dbReference type="Proteomes" id="UP000076482">
    <property type="component" value="Unassembled WGS sequence"/>
</dbReference>
<feature type="transmembrane region" description="Helical" evidence="2">
    <location>
        <begin position="6"/>
        <end position="27"/>
    </location>
</feature>
<keyword evidence="2" id="KW-0472">Membrane</keyword>
<gene>
    <name evidence="3" type="ORF">B4088_5917</name>
</gene>
<dbReference type="EMBL" id="LJKE01000121">
    <property type="protein sequence ID" value="KZD51743.1"/>
    <property type="molecule type" value="Genomic_DNA"/>
</dbReference>
<accession>A0A164KVI5</accession>
<evidence type="ECO:0000256" key="2">
    <source>
        <dbReference type="SAM" id="Phobius"/>
    </source>
</evidence>
<feature type="region of interest" description="Disordered" evidence="1">
    <location>
        <begin position="82"/>
        <end position="228"/>
    </location>
</feature>
<evidence type="ECO:0000256" key="1">
    <source>
        <dbReference type="SAM" id="MobiDB-lite"/>
    </source>
</evidence>
<dbReference type="GO" id="GO:0003743">
    <property type="term" value="F:translation initiation factor activity"/>
    <property type="evidence" value="ECO:0007669"/>
    <property type="project" value="UniProtKB-KW"/>
</dbReference>
<keyword evidence="3" id="KW-0396">Initiation factor</keyword>
<evidence type="ECO:0000313" key="4">
    <source>
        <dbReference type="Proteomes" id="UP000076482"/>
    </source>
</evidence>
<reference evidence="3 4" key="1">
    <citation type="submission" date="2015-09" db="EMBL/GenBank/DDBJ databases">
        <title>Bacillus cereus food isolates.</title>
        <authorList>
            <person name="Boekhorst J."/>
        </authorList>
    </citation>
    <scope>NUCLEOTIDE SEQUENCE [LARGE SCALE GENOMIC DNA]</scope>
    <source>
        <strain evidence="3 4">B4088</strain>
    </source>
</reference>
<name>A0A164KVI5_BACCE</name>
<organism evidence="3 4">
    <name type="scientific">Bacillus cereus</name>
    <dbReference type="NCBI Taxonomy" id="1396"/>
    <lineage>
        <taxon>Bacteria</taxon>
        <taxon>Bacillati</taxon>
        <taxon>Bacillota</taxon>
        <taxon>Bacilli</taxon>
        <taxon>Bacillales</taxon>
        <taxon>Bacillaceae</taxon>
        <taxon>Bacillus</taxon>
        <taxon>Bacillus cereus group</taxon>
    </lineage>
</organism>
<keyword evidence="3" id="KW-0648">Protein biosynthesis</keyword>
<evidence type="ECO:0000313" key="3">
    <source>
        <dbReference type="EMBL" id="KZD51743.1"/>
    </source>
</evidence>
<comment type="caution">
    <text evidence="3">The sequence shown here is derived from an EMBL/GenBank/DDBJ whole genome shotgun (WGS) entry which is preliminary data.</text>
</comment>
<keyword evidence="2" id="KW-0812">Transmembrane</keyword>
<dbReference type="AlphaFoldDB" id="A0A164KVI5"/>
<dbReference type="PATRIC" id="fig|1396.535.peg.2551"/>
<dbReference type="RefSeq" id="WP_063263266.1">
    <property type="nucleotide sequence ID" value="NZ_LJKE01000121.1"/>
</dbReference>
<proteinExistence type="predicted"/>
<sequence>MNNLFMVISILGGLASLILTGGLLISLFMKRLKPSRKKLTIALVTSVILCVVGGALYEISPEDKARMAQEAEAKKVAKAKATEEKKKAQKEEAAKAQAEKEAKEQKKKEEKKLAEEKKAQEEVQKKEEEAKRKAKKEEADRIKAEEKAQKETEKAEREAQKKAEEEKKKAETEAKKRAEEEEAKRLKAEKETKEKAEEEEAQRLKAEKEAKEKAEKERKAQAKKEKEEREKKAGIKIKIEHYDTCNGSGKYCDRGGFNDGSFDALAIGMNPEEVTKTLRRNAKNATIEYTKDNSGNYVEVIQYHFESGWYFLDASFKDGKLYYAERKEIKPSKDKKEERRILDGREILK</sequence>